<dbReference type="OrthoDB" id="2563155at2759"/>
<keyword evidence="3" id="KW-1185">Reference proteome</keyword>
<sequence length="312" mass="34997">MAYVPPALRKKQQEPESKSEKKHDDSKPAAQQRRDSGNNGFHRERLPRAEDVHEHYWPPEPEEGGEGMRFTVHSTLNSSRSEPDALKYVVLFKDANPRWQSDRIVYVKTNLHLLPGSERFGGAVAAQKKEQEDPDNGEGEAGAQQSQPPSEGGSSVDTATHTTDLSAYDLQPVAVFEQVGSRSGGFRFAGYHAIARLQFLEPRSQDLVRTLEQKFSVVDVFGRVVRQQRSPEAWKASLEHRWAVLQLARIGDEEAEVKGLAAPDIKVGEVVERVVKKKKGEEAPKKSVNEMLREMRLGKAEGEAEERRPAWT</sequence>
<reference evidence="2" key="1">
    <citation type="submission" date="2020-04" db="EMBL/GenBank/DDBJ databases">
        <title>Genome Assembly and Annotation of Botryosphaeria dothidea sdau 11-99, a Latent Pathogen of Apple Fruit Ring Rot in China.</title>
        <authorList>
            <person name="Yu C."/>
            <person name="Diao Y."/>
            <person name="Lu Q."/>
            <person name="Zhao J."/>
            <person name="Cui S."/>
            <person name="Peng C."/>
            <person name="He B."/>
            <person name="Liu H."/>
        </authorList>
    </citation>
    <scope>NUCLEOTIDE SEQUENCE [LARGE SCALE GENOMIC DNA]</scope>
    <source>
        <strain evidence="2">Sdau11-99</strain>
    </source>
</reference>
<name>A0A8H4N5Y9_9PEZI</name>
<dbReference type="EMBL" id="WWBZ02000002">
    <property type="protein sequence ID" value="KAF4312444.1"/>
    <property type="molecule type" value="Genomic_DNA"/>
</dbReference>
<feature type="compositionally biased region" description="Basic and acidic residues" evidence="1">
    <location>
        <begin position="11"/>
        <end position="57"/>
    </location>
</feature>
<accession>A0A8H4N5Y9</accession>
<evidence type="ECO:0000313" key="3">
    <source>
        <dbReference type="Proteomes" id="UP000572817"/>
    </source>
</evidence>
<feature type="region of interest" description="Disordered" evidence="1">
    <location>
        <begin position="123"/>
        <end position="159"/>
    </location>
</feature>
<protein>
    <submittedName>
        <fullName evidence="2">Uncharacterized protein</fullName>
    </submittedName>
</protein>
<evidence type="ECO:0000313" key="2">
    <source>
        <dbReference type="EMBL" id="KAF4312444.1"/>
    </source>
</evidence>
<organism evidence="2 3">
    <name type="scientific">Botryosphaeria dothidea</name>
    <dbReference type="NCBI Taxonomy" id="55169"/>
    <lineage>
        <taxon>Eukaryota</taxon>
        <taxon>Fungi</taxon>
        <taxon>Dikarya</taxon>
        <taxon>Ascomycota</taxon>
        <taxon>Pezizomycotina</taxon>
        <taxon>Dothideomycetes</taxon>
        <taxon>Dothideomycetes incertae sedis</taxon>
        <taxon>Botryosphaeriales</taxon>
        <taxon>Botryosphaeriaceae</taxon>
        <taxon>Botryosphaeria</taxon>
    </lineage>
</organism>
<evidence type="ECO:0000256" key="1">
    <source>
        <dbReference type="SAM" id="MobiDB-lite"/>
    </source>
</evidence>
<proteinExistence type="predicted"/>
<comment type="caution">
    <text evidence="2">The sequence shown here is derived from an EMBL/GenBank/DDBJ whole genome shotgun (WGS) entry which is preliminary data.</text>
</comment>
<feature type="compositionally biased region" description="Low complexity" evidence="1">
    <location>
        <begin position="144"/>
        <end position="155"/>
    </location>
</feature>
<dbReference type="Proteomes" id="UP000572817">
    <property type="component" value="Unassembled WGS sequence"/>
</dbReference>
<feature type="region of interest" description="Disordered" evidence="1">
    <location>
        <begin position="1"/>
        <end position="81"/>
    </location>
</feature>
<gene>
    <name evidence="2" type="ORF">GTA08_BOTSDO11534</name>
</gene>
<dbReference type="AlphaFoldDB" id="A0A8H4N5Y9"/>